<keyword evidence="4" id="KW-1185">Reference proteome</keyword>
<evidence type="ECO:0000313" key="4">
    <source>
        <dbReference type="Proteomes" id="UP001634394"/>
    </source>
</evidence>
<feature type="compositionally biased region" description="Basic and acidic residues" evidence="1">
    <location>
        <begin position="89"/>
        <end position="101"/>
    </location>
</feature>
<evidence type="ECO:0000313" key="3">
    <source>
        <dbReference type="EMBL" id="KAL3856112.1"/>
    </source>
</evidence>
<feature type="compositionally biased region" description="Low complexity" evidence="1">
    <location>
        <begin position="54"/>
        <end position="85"/>
    </location>
</feature>
<dbReference type="Proteomes" id="UP001634394">
    <property type="component" value="Unassembled WGS sequence"/>
</dbReference>
<sequence length="101" mass="10963">MANGQRSFVSQYYEHDVQSYGEVQTNCTTDCGTSAYGHTPNMTTSSYSYCTLEPSSDSPSHRQSSSSPIDSESSKSSASSSSSSSLGTVERREPEKQGRRK</sequence>
<evidence type="ECO:0000256" key="1">
    <source>
        <dbReference type="SAM" id="MobiDB-lite"/>
    </source>
</evidence>
<gene>
    <name evidence="2" type="ORF">ACJMK2_015220</name>
    <name evidence="3" type="ORF">ACJMK2_015305</name>
</gene>
<feature type="region of interest" description="Disordered" evidence="1">
    <location>
        <begin position="31"/>
        <end position="101"/>
    </location>
</feature>
<feature type="compositionally biased region" description="Polar residues" evidence="1">
    <location>
        <begin position="40"/>
        <end position="49"/>
    </location>
</feature>
<dbReference type="EMBL" id="JBJQND010000014">
    <property type="protein sequence ID" value="KAL3856112.1"/>
    <property type="molecule type" value="Genomic_DNA"/>
</dbReference>
<reference evidence="3 4" key="1">
    <citation type="submission" date="2024-11" db="EMBL/GenBank/DDBJ databases">
        <title>Chromosome-level genome assembly of the freshwater bivalve Anodonta woodiana.</title>
        <authorList>
            <person name="Chen X."/>
        </authorList>
    </citation>
    <scope>NUCLEOTIDE SEQUENCE [LARGE SCALE GENOMIC DNA]</scope>
    <source>
        <strain evidence="3">MN2024</strain>
        <tissue evidence="3">Gills</tissue>
    </source>
</reference>
<dbReference type="AlphaFoldDB" id="A0ABD3V381"/>
<accession>A0ABD3V381</accession>
<feature type="non-terminal residue" evidence="3">
    <location>
        <position position="101"/>
    </location>
</feature>
<organism evidence="3 4">
    <name type="scientific">Sinanodonta woodiana</name>
    <name type="common">Chinese pond mussel</name>
    <name type="synonym">Anodonta woodiana</name>
    <dbReference type="NCBI Taxonomy" id="1069815"/>
    <lineage>
        <taxon>Eukaryota</taxon>
        <taxon>Metazoa</taxon>
        <taxon>Spiralia</taxon>
        <taxon>Lophotrochozoa</taxon>
        <taxon>Mollusca</taxon>
        <taxon>Bivalvia</taxon>
        <taxon>Autobranchia</taxon>
        <taxon>Heteroconchia</taxon>
        <taxon>Palaeoheterodonta</taxon>
        <taxon>Unionida</taxon>
        <taxon>Unionoidea</taxon>
        <taxon>Unionidae</taxon>
        <taxon>Unioninae</taxon>
        <taxon>Sinanodonta</taxon>
    </lineage>
</organism>
<evidence type="ECO:0000313" key="2">
    <source>
        <dbReference type="EMBL" id="KAL3856023.1"/>
    </source>
</evidence>
<proteinExistence type="predicted"/>
<name>A0ABD3V381_SINWO</name>
<dbReference type="EMBL" id="JBJQND010000014">
    <property type="protein sequence ID" value="KAL3856023.1"/>
    <property type="molecule type" value="Genomic_DNA"/>
</dbReference>
<comment type="caution">
    <text evidence="3">The sequence shown here is derived from an EMBL/GenBank/DDBJ whole genome shotgun (WGS) entry which is preliminary data.</text>
</comment>
<protein>
    <submittedName>
        <fullName evidence="3">Uncharacterized protein</fullName>
    </submittedName>
</protein>